<dbReference type="GO" id="GO:0009094">
    <property type="term" value="P:L-phenylalanine biosynthetic process"/>
    <property type="evidence" value="ECO:0007669"/>
    <property type="project" value="UniProtKB-KW"/>
</dbReference>
<reference evidence="9" key="1">
    <citation type="submission" date="2019-11" db="EMBL/GenBank/DDBJ databases">
        <title>Description of new Acetobacter species.</title>
        <authorList>
            <person name="Cleenwerck I."/>
            <person name="Sombolestani A.S."/>
        </authorList>
    </citation>
    <scope>NUCLEOTIDE SEQUENCE</scope>
    <source>
        <strain evidence="9">LMG 1626</strain>
    </source>
</reference>
<evidence type="ECO:0000259" key="8">
    <source>
        <dbReference type="PROSITE" id="PS51171"/>
    </source>
</evidence>
<dbReference type="Proteomes" id="UP000597459">
    <property type="component" value="Unassembled WGS sequence"/>
</dbReference>
<dbReference type="SUPFAM" id="SSF53850">
    <property type="entry name" value="Periplasmic binding protein-like II"/>
    <property type="match status" value="1"/>
</dbReference>
<keyword evidence="5" id="KW-0584">Phenylalanine biosynthesis</keyword>
<organism evidence="9 10">
    <name type="scientific">Acetobacter estunensis</name>
    <dbReference type="NCBI Taxonomy" id="104097"/>
    <lineage>
        <taxon>Bacteria</taxon>
        <taxon>Pseudomonadati</taxon>
        <taxon>Pseudomonadota</taxon>
        <taxon>Alphaproteobacteria</taxon>
        <taxon>Acetobacterales</taxon>
        <taxon>Acetobacteraceae</taxon>
        <taxon>Acetobacter</taxon>
    </lineage>
</organism>
<comment type="caution">
    <text evidence="9">The sequence shown here is derived from an EMBL/GenBank/DDBJ whole genome shotgun (WGS) entry which is preliminary data.</text>
</comment>
<dbReference type="PANTHER" id="PTHR21022:SF19">
    <property type="entry name" value="PREPHENATE DEHYDRATASE-RELATED"/>
    <property type="match status" value="1"/>
</dbReference>
<dbReference type="InterPro" id="IPR001086">
    <property type="entry name" value="Preph_deHydtase"/>
</dbReference>
<keyword evidence="10" id="KW-1185">Reference proteome</keyword>
<protein>
    <recommendedName>
        <fullName evidence="2">prephenate dehydratase</fullName>
        <ecNumber evidence="2">4.2.1.51</ecNumber>
    </recommendedName>
</protein>
<dbReference type="PROSITE" id="PS51171">
    <property type="entry name" value="PREPHENATE_DEHYDR_3"/>
    <property type="match status" value="1"/>
</dbReference>
<gene>
    <name evidence="9" type="ORF">GOB87_11280</name>
</gene>
<dbReference type="EMBL" id="WOTH01000025">
    <property type="protein sequence ID" value="NHO54525.1"/>
    <property type="molecule type" value="Genomic_DNA"/>
</dbReference>
<comment type="pathway">
    <text evidence="1">Amino-acid biosynthesis; L-phenylalanine biosynthesis; phenylpyruvate from prephenate: step 1/1.</text>
</comment>
<keyword evidence="4" id="KW-0057">Aromatic amino acid biosynthesis</keyword>
<evidence type="ECO:0000256" key="2">
    <source>
        <dbReference type="ARBA" id="ARBA00013147"/>
    </source>
</evidence>
<evidence type="ECO:0000256" key="4">
    <source>
        <dbReference type="ARBA" id="ARBA00023141"/>
    </source>
</evidence>
<name>A0A967B899_9PROT</name>
<comment type="catalytic activity">
    <reaction evidence="7">
        <text>prephenate + H(+) = 3-phenylpyruvate + CO2 + H2O</text>
        <dbReference type="Rhea" id="RHEA:21648"/>
        <dbReference type="ChEBI" id="CHEBI:15377"/>
        <dbReference type="ChEBI" id="CHEBI:15378"/>
        <dbReference type="ChEBI" id="CHEBI:16526"/>
        <dbReference type="ChEBI" id="CHEBI:18005"/>
        <dbReference type="ChEBI" id="CHEBI:29934"/>
        <dbReference type="EC" id="4.2.1.51"/>
    </reaction>
</comment>
<accession>A0A967B899</accession>
<dbReference type="Gene3D" id="3.40.190.10">
    <property type="entry name" value="Periplasmic binding protein-like II"/>
    <property type="match status" value="2"/>
</dbReference>
<dbReference type="AlphaFoldDB" id="A0A967B899"/>
<keyword evidence="3" id="KW-0028">Amino-acid biosynthesis</keyword>
<feature type="domain" description="Prephenate dehydratase" evidence="8">
    <location>
        <begin position="47"/>
        <end position="222"/>
    </location>
</feature>
<dbReference type="GO" id="GO:0004664">
    <property type="term" value="F:prephenate dehydratase activity"/>
    <property type="evidence" value="ECO:0007669"/>
    <property type="project" value="UniProtKB-EC"/>
</dbReference>
<dbReference type="PANTHER" id="PTHR21022">
    <property type="entry name" value="PREPHENATE DEHYDRATASE P PROTEIN"/>
    <property type="match status" value="1"/>
</dbReference>
<evidence type="ECO:0000256" key="1">
    <source>
        <dbReference type="ARBA" id="ARBA00004741"/>
    </source>
</evidence>
<evidence type="ECO:0000313" key="10">
    <source>
        <dbReference type="Proteomes" id="UP000597459"/>
    </source>
</evidence>
<proteinExistence type="predicted"/>
<evidence type="ECO:0000256" key="6">
    <source>
        <dbReference type="ARBA" id="ARBA00023239"/>
    </source>
</evidence>
<evidence type="ECO:0000313" key="9">
    <source>
        <dbReference type="EMBL" id="NHO54525.1"/>
    </source>
</evidence>
<evidence type="ECO:0000256" key="3">
    <source>
        <dbReference type="ARBA" id="ARBA00022605"/>
    </source>
</evidence>
<keyword evidence="6" id="KW-0456">Lyase</keyword>
<dbReference type="Pfam" id="PF00800">
    <property type="entry name" value="PDT"/>
    <property type="match status" value="1"/>
</dbReference>
<dbReference type="EC" id="4.2.1.51" evidence="2"/>
<sequence length="224" mass="24922">MQMFLGEFPMKPYKVSHVRDKESGFFLSSGRLLQSKAHYRSVMSFSAIGYLGPCGSFSELACENAAPETPRIPFTTFGDICRALFSGIIEAAIYPIYNSTIGWIAETQGFRACTEICELARWRQRIELCLIGAIASELPKIKRVVSHRAALEQSRNWIFAHHFSTQETTSTAAAMQLVLSDCTKMTGAIGSRRMALNNDAKILAVGIEDSNRNYTDFSISRLLS</sequence>
<dbReference type="GO" id="GO:0005737">
    <property type="term" value="C:cytoplasm"/>
    <property type="evidence" value="ECO:0007669"/>
    <property type="project" value="TreeGrafter"/>
</dbReference>
<evidence type="ECO:0000256" key="5">
    <source>
        <dbReference type="ARBA" id="ARBA00023222"/>
    </source>
</evidence>
<evidence type="ECO:0000256" key="7">
    <source>
        <dbReference type="ARBA" id="ARBA00047848"/>
    </source>
</evidence>